<evidence type="ECO:0000256" key="2">
    <source>
        <dbReference type="ARBA" id="ARBA00012573"/>
    </source>
</evidence>
<protein>
    <recommendedName>
        <fullName evidence="2">tRNA-intron lyase</fullName>
        <ecNumber evidence="2">4.6.1.16</ecNumber>
    </recommendedName>
</protein>
<dbReference type="SUPFAM" id="SSF53032">
    <property type="entry name" value="tRNA-intron endonuclease catalytic domain-like"/>
    <property type="match status" value="1"/>
</dbReference>
<dbReference type="Proteomes" id="UP001157974">
    <property type="component" value="Unassembled WGS sequence"/>
</dbReference>
<accession>A0AAV8UQK9</accession>
<keyword evidence="9" id="KW-1185">Reference proteome</keyword>
<dbReference type="PANTHER" id="PTHR13070:SF0">
    <property type="entry name" value="TRNA-SPLICING ENDONUCLEASE SUBUNIT SEN34"/>
    <property type="match status" value="1"/>
</dbReference>
<evidence type="ECO:0000256" key="5">
    <source>
        <dbReference type="ARBA" id="ARBA00034031"/>
    </source>
</evidence>
<dbReference type="Gene3D" id="3.40.1350.10">
    <property type="match status" value="1"/>
</dbReference>
<gene>
    <name evidence="8" type="ORF">NDN08_001303</name>
</gene>
<dbReference type="EC" id="4.6.1.16" evidence="2"/>
<comment type="caution">
    <text evidence="8">The sequence shown here is derived from an EMBL/GenBank/DDBJ whole genome shotgun (WGS) entry which is preliminary data.</text>
</comment>
<comment type="catalytic activity">
    <reaction evidence="5">
        <text>pretRNA = a 3'-half-tRNA molecule with a 5'-OH end + a 5'-half-tRNA molecule with a 2',3'-cyclic phosphate end + an intron with a 2',3'-cyclic phosphate and a 5'-hydroxyl terminus.</text>
        <dbReference type="EC" id="4.6.1.16"/>
    </reaction>
</comment>
<evidence type="ECO:0000256" key="1">
    <source>
        <dbReference type="ARBA" id="ARBA00008078"/>
    </source>
</evidence>
<organism evidence="8 9">
    <name type="scientific">Rhodosorus marinus</name>
    <dbReference type="NCBI Taxonomy" id="101924"/>
    <lineage>
        <taxon>Eukaryota</taxon>
        <taxon>Rhodophyta</taxon>
        <taxon>Stylonematophyceae</taxon>
        <taxon>Stylonematales</taxon>
        <taxon>Stylonemataceae</taxon>
        <taxon>Rhodosorus</taxon>
    </lineage>
</organism>
<feature type="domain" description="tRNA intron endonuclease catalytic" evidence="6">
    <location>
        <begin position="186"/>
        <end position="232"/>
    </location>
</feature>
<evidence type="ECO:0000313" key="9">
    <source>
        <dbReference type="Proteomes" id="UP001157974"/>
    </source>
</evidence>
<reference evidence="8 9" key="1">
    <citation type="journal article" date="2023" name="Nat. Commun.">
        <title>Origin of minicircular mitochondrial genomes in red algae.</title>
        <authorList>
            <person name="Lee Y."/>
            <person name="Cho C.H."/>
            <person name="Lee Y.M."/>
            <person name="Park S.I."/>
            <person name="Yang J.H."/>
            <person name="West J.A."/>
            <person name="Bhattacharya D."/>
            <person name="Yoon H.S."/>
        </authorList>
    </citation>
    <scope>NUCLEOTIDE SEQUENCE [LARGE SCALE GENOMIC DNA]</scope>
    <source>
        <strain evidence="8 9">CCMP1338</strain>
        <tissue evidence="8">Whole cell</tissue>
    </source>
</reference>
<keyword evidence="4" id="KW-0456">Lyase</keyword>
<evidence type="ECO:0000313" key="8">
    <source>
        <dbReference type="EMBL" id="KAJ8904788.1"/>
    </source>
</evidence>
<dbReference type="GO" id="GO:0000379">
    <property type="term" value="P:tRNA-type intron splice site recognition and cleavage"/>
    <property type="evidence" value="ECO:0007669"/>
    <property type="project" value="TreeGrafter"/>
</dbReference>
<evidence type="ECO:0000259" key="7">
    <source>
        <dbReference type="Pfam" id="PF26577"/>
    </source>
</evidence>
<proteinExistence type="inferred from homology"/>
<dbReference type="Pfam" id="PF26577">
    <property type="entry name" value="TSEN34_N"/>
    <property type="match status" value="1"/>
</dbReference>
<dbReference type="InterPro" id="IPR059049">
    <property type="entry name" value="TSEN34_N"/>
</dbReference>
<dbReference type="GO" id="GO:0000213">
    <property type="term" value="F:tRNA-intron lyase activity"/>
    <property type="evidence" value="ECO:0007669"/>
    <property type="project" value="UniProtKB-EC"/>
</dbReference>
<dbReference type="AlphaFoldDB" id="A0AAV8UQK9"/>
<sequence>MLCRYLSAKRRLCGLSEVIHLKILEKYPSWKGFEIEEEEGEVAWKVPREQVGEGAGGGRGSGTGEEVLIRTTWDPDWRGRFLEVKYAGRKERHLLMNDESKAWDTDYLGGVGEILEGILSRVLKTALELRKKWRLFGTLTGTWRSACSQSKLRVLPLQLSLEELDFARSQGLIDVNSSSALTPETERRVRVFKDLQSRGFGVSSGTKYGGDFVIYAGDAMVEHASAVVHIIDHA</sequence>
<evidence type="ECO:0000256" key="3">
    <source>
        <dbReference type="ARBA" id="ARBA00022694"/>
    </source>
</evidence>
<dbReference type="PANTHER" id="PTHR13070">
    <property type="entry name" value="TRNA-SPLICING ENDONUCLEASE SUBUNIT SEN34-RELATED"/>
    <property type="match status" value="1"/>
</dbReference>
<dbReference type="EMBL" id="JAMWBK010000005">
    <property type="protein sequence ID" value="KAJ8904788.1"/>
    <property type="molecule type" value="Genomic_DNA"/>
</dbReference>
<dbReference type="InterPro" id="IPR011856">
    <property type="entry name" value="tRNA_endonuc-like_dom_sf"/>
</dbReference>
<keyword evidence="3" id="KW-0819">tRNA processing</keyword>
<dbReference type="CDD" id="cd22363">
    <property type="entry name" value="tRNA-intron_lyase_C"/>
    <property type="match status" value="1"/>
</dbReference>
<evidence type="ECO:0000256" key="4">
    <source>
        <dbReference type="ARBA" id="ARBA00023239"/>
    </source>
</evidence>
<evidence type="ECO:0000259" key="6">
    <source>
        <dbReference type="Pfam" id="PF01974"/>
    </source>
</evidence>
<comment type="similarity">
    <text evidence="1">Belongs to the tRNA-intron endonuclease family.</text>
</comment>
<dbReference type="GO" id="GO:0003676">
    <property type="term" value="F:nucleic acid binding"/>
    <property type="evidence" value="ECO:0007669"/>
    <property type="project" value="InterPro"/>
</dbReference>
<name>A0AAV8UQK9_9RHOD</name>
<feature type="domain" description="TSEN34 N-terminal" evidence="7">
    <location>
        <begin position="125"/>
        <end position="175"/>
    </location>
</feature>
<dbReference type="InterPro" id="IPR036167">
    <property type="entry name" value="tRNA_intron_Endo_cat-like_sf"/>
</dbReference>
<dbReference type="Pfam" id="PF01974">
    <property type="entry name" value="tRNA_int_endo"/>
    <property type="match status" value="1"/>
</dbReference>
<dbReference type="GO" id="GO:0005634">
    <property type="term" value="C:nucleus"/>
    <property type="evidence" value="ECO:0007669"/>
    <property type="project" value="UniProtKB-ARBA"/>
</dbReference>
<dbReference type="InterPro" id="IPR006677">
    <property type="entry name" value="tRNA_intron_Endonuc_cat-like"/>
</dbReference>